<accession>A0A4Y7SDB0</accession>
<evidence type="ECO:0000313" key="1">
    <source>
        <dbReference type="EMBL" id="TEB19641.1"/>
    </source>
</evidence>
<dbReference type="OrthoDB" id="2535938at2759"/>
<keyword evidence="2" id="KW-1185">Reference proteome</keyword>
<reference evidence="1 2" key="1">
    <citation type="journal article" date="2019" name="Nat. Ecol. Evol.">
        <title>Megaphylogeny resolves global patterns of mushroom evolution.</title>
        <authorList>
            <person name="Varga T."/>
            <person name="Krizsan K."/>
            <person name="Foldi C."/>
            <person name="Dima B."/>
            <person name="Sanchez-Garcia M."/>
            <person name="Sanchez-Ramirez S."/>
            <person name="Szollosi G.J."/>
            <person name="Szarkandi J.G."/>
            <person name="Papp V."/>
            <person name="Albert L."/>
            <person name="Andreopoulos W."/>
            <person name="Angelini C."/>
            <person name="Antonin V."/>
            <person name="Barry K.W."/>
            <person name="Bougher N.L."/>
            <person name="Buchanan P."/>
            <person name="Buyck B."/>
            <person name="Bense V."/>
            <person name="Catcheside P."/>
            <person name="Chovatia M."/>
            <person name="Cooper J."/>
            <person name="Damon W."/>
            <person name="Desjardin D."/>
            <person name="Finy P."/>
            <person name="Geml J."/>
            <person name="Haridas S."/>
            <person name="Hughes K."/>
            <person name="Justo A."/>
            <person name="Karasinski D."/>
            <person name="Kautmanova I."/>
            <person name="Kiss B."/>
            <person name="Kocsube S."/>
            <person name="Kotiranta H."/>
            <person name="LaButti K.M."/>
            <person name="Lechner B.E."/>
            <person name="Liimatainen K."/>
            <person name="Lipzen A."/>
            <person name="Lukacs Z."/>
            <person name="Mihaltcheva S."/>
            <person name="Morgado L.N."/>
            <person name="Niskanen T."/>
            <person name="Noordeloos M.E."/>
            <person name="Ohm R.A."/>
            <person name="Ortiz-Santana B."/>
            <person name="Ovrebo C."/>
            <person name="Racz N."/>
            <person name="Riley R."/>
            <person name="Savchenko A."/>
            <person name="Shiryaev A."/>
            <person name="Soop K."/>
            <person name="Spirin V."/>
            <person name="Szebenyi C."/>
            <person name="Tomsovsky M."/>
            <person name="Tulloss R.E."/>
            <person name="Uehling J."/>
            <person name="Grigoriev I.V."/>
            <person name="Vagvolgyi C."/>
            <person name="Papp T."/>
            <person name="Martin F.M."/>
            <person name="Miettinen O."/>
            <person name="Hibbett D.S."/>
            <person name="Nagy L.G."/>
        </authorList>
    </citation>
    <scope>NUCLEOTIDE SEQUENCE [LARGE SCALE GENOMIC DNA]</scope>
    <source>
        <strain evidence="1 2">FP101781</strain>
    </source>
</reference>
<dbReference type="Gene3D" id="3.60.130.30">
    <property type="match status" value="1"/>
</dbReference>
<dbReference type="EMBL" id="QPFP01000181">
    <property type="protein sequence ID" value="TEB19641.1"/>
    <property type="molecule type" value="Genomic_DNA"/>
</dbReference>
<evidence type="ECO:0000313" key="2">
    <source>
        <dbReference type="Proteomes" id="UP000298030"/>
    </source>
</evidence>
<evidence type="ECO:0008006" key="3">
    <source>
        <dbReference type="Google" id="ProtNLM"/>
    </source>
</evidence>
<name>A0A4Y7SDB0_COPMI</name>
<dbReference type="AlphaFoldDB" id="A0A4Y7SDB0"/>
<gene>
    <name evidence="1" type="ORF">FA13DRAFT_1646576</name>
</gene>
<dbReference type="Proteomes" id="UP000298030">
    <property type="component" value="Unassembled WGS sequence"/>
</dbReference>
<proteinExistence type="predicted"/>
<feature type="non-terminal residue" evidence="1">
    <location>
        <position position="1"/>
    </location>
</feature>
<organism evidence="1 2">
    <name type="scientific">Coprinellus micaceus</name>
    <name type="common">Glistening ink-cap mushroom</name>
    <name type="synonym">Coprinus micaceus</name>
    <dbReference type="NCBI Taxonomy" id="71717"/>
    <lineage>
        <taxon>Eukaryota</taxon>
        <taxon>Fungi</taxon>
        <taxon>Dikarya</taxon>
        <taxon>Basidiomycota</taxon>
        <taxon>Agaricomycotina</taxon>
        <taxon>Agaricomycetes</taxon>
        <taxon>Agaricomycetidae</taxon>
        <taxon>Agaricales</taxon>
        <taxon>Agaricineae</taxon>
        <taxon>Psathyrellaceae</taxon>
        <taxon>Coprinellus</taxon>
    </lineage>
</organism>
<comment type="caution">
    <text evidence="1">The sequence shown here is derived from an EMBL/GenBank/DDBJ whole genome shotgun (WGS) entry which is preliminary data.</text>
</comment>
<protein>
    <recommendedName>
        <fullName evidence="3">2OGFeDO JBP1/TET oxygenase domain-containing protein</fullName>
    </recommendedName>
</protein>
<sequence length="202" mass="23397">GDGVPNSADPSSVQKEGKEFLNTCRNLPRTSAEWNKNSEIFQRMQEAAAPIFEWIRRKMEELFPENFKILSQYIERLPCNYLSPVHPFSGFVINLNCATRIHRDWGDSDICLVIAFSDVERRSDQVKGEDGALCFQELGLVCRLRPGVPVIFRSRQLSHFNRHFRGYRASLVLHTDSGLKGWADNMYGWKDNVHYRTKWSNT</sequence>